<evidence type="ECO:0000259" key="3">
    <source>
        <dbReference type="Pfam" id="PF01266"/>
    </source>
</evidence>
<dbReference type="PRINTS" id="PR00419">
    <property type="entry name" value="ADXRDTASE"/>
</dbReference>
<proteinExistence type="inferred from homology"/>
<dbReference type="InterPro" id="IPR036188">
    <property type="entry name" value="FAD/NAD-bd_sf"/>
</dbReference>
<protein>
    <submittedName>
        <fullName evidence="4">FAD-dependent oxidoreductase</fullName>
    </submittedName>
</protein>
<organism evidence="4 5">
    <name type="scientific">Piscinibacter terrae</name>
    <dbReference type="NCBI Taxonomy" id="2496871"/>
    <lineage>
        <taxon>Bacteria</taxon>
        <taxon>Pseudomonadati</taxon>
        <taxon>Pseudomonadota</taxon>
        <taxon>Betaproteobacteria</taxon>
        <taxon>Burkholderiales</taxon>
        <taxon>Sphaerotilaceae</taxon>
        <taxon>Piscinibacter</taxon>
    </lineage>
</organism>
<reference evidence="4 5" key="1">
    <citation type="submission" date="2018-08" db="EMBL/GenBank/DDBJ databases">
        <authorList>
            <person name="Khan S.A."/>
            <person name="Jeon C.O."/>
            <person name="Chun B.H."/>
            <person name="Jeong S.E."/>
        </authorList>
    </citation>
    <scope>NUCLEOTIDE SEQUENCE [LARGE SCALE GENOMIC DNA]</scope>
    <source>
        <strain evidence="4 5">S-16</strain>
    </source>
</reference>
<dbReference type="GO" id="GO:0008718">
    <property type="term" value="F:D-amino-acid dehydrogenase activity"/>
    <property type="evidence" value="ECO:0007669"/>
    <property type="project" value="TreeGrafter"/>
</dbReference>
<dbReference type="OrthoDB" id="18526at2"/>
<dbReference type="RefSeq" id="WP_124541297.1">
    <property type="nucleotide sequence ID" value="NZ_QUSW01000004.1"/>
</dbReference>
<dbReference type="Proteomes" id="UP000267464">
    <property type="component" value="Unassembled WGS sequence"/>
</dbReference>
<dbReference type="Pfam" id="PF01266">
    <property type="entry name" value="DAO"/>
    <property type="match status" value="1"/>
</dbReference>
<sequence>MRIAVIGAGIVGVTTAFELASDGHEVVVYERQGSVAGATSFAITGLMSPGIVAPWAAPGMPMRLFRSLVGKHSGVRLSPSVNPAVWSWLSQWRRASSREVHFARRAAMQRLALVSQHRFHDIGSKLKLDYEHTRGAMTLLRTAQDVDRMQPAIALMAELGVRHEVIDRETCMAVEPGLNPEAPLAGAIYFRDDQVANCRQYAHLLRTAAQQLGAKFRFHTEVERIVPGAQPQLVLRTKASPDSEPPSILVDGSRHGFAVTQPLQVQADHDSADAVVVCAAMGASSLLAPHGLKLPVLPVHGYSVTAPMRNFEAHPRHGPQSGIFDAKHQVAITRLGSRIRVAGCHEIAGHRTRHDKAAIVTLYRVLEDWFPGVARISHAQAWRGARPMLPDGPPVLGASGIPGVWLNLGHGDHGWALACGSARVVSDLLASRKPDVDTADFGVHRLHQ</sequence>
<name>A0A3N7HN11_9BURK</name>
<dbReference type="GO" id="GO:0005737">
    <property type="term" value="C:cytoplasm"/>
    <property type="evidence" value="ECO:0007669"/>
    <property type="project" value="TreeGrafter"/>
</dbReference>
<dbReference type="GO" id="GO:0005886">
    <property type="term" value="C:plasma membrane"/>
    <property type="evidence" value="ECO:0007669"/>
    <property type="project" value="TreeGrafter"/>
</dbReference>
<gene>
    <name evidence="4" type="ORF">DZC73_15645</name>
</gene>
<feature type="domain" description="FAD dependent oxidoreductase" evidence="3">
    <location>
        <begin position="2"/>
        <end position="428"/>
    </location>
</feature>
<keyword evidence="2" id="KW-0560">Oxidoreductase</keyword>
<dbReference type="SUPFAM" id="SSF54373">
    <property type="entry name" value="FAD-linked reductases, C-terminal domain"/>
    <property type="match status" value="1"/>
</dbReference>
<dbReference type="InterPro" id="IPR006076">
    <property type="entry name" value="FAD-dep_OxRdtase"/>
</dbReference>
<accession>A0A3N7HN11</accession>
<keyword evidence="5" id="KW-1185">Reference proteome</keyword>
<evidence type="ECO:0000313" key="4">
    <source>
        <dbReference type="EMBL" id="RQP23578.1"/>
    </source>
</evidence>
<evidence type="ECO:0000256" key="2">
    <source>
        <dbReference type="ARBA" id="ARBA00023002"/>
    </source>
</evidence>
<dbReference type="PANTHER" id="PTHR13847">
    <property type="entry name" value="SARCOSINE DEHYDROGENASE-RELATED"/>
    <property type="match status" value="1"/>
</dbReference>
<dbReference type="Gene3D" id="3.50.50.60">
    <property type="entry name" value="FAD/NAD(P)-binding domain"/>
    <property type="match status" value="3"/>
</dbReference>
<dbReference type="PANTHER" id="PTHR13847:SF280">
    <property type="entry name" value="D-AMINO ACID DEHYDROGENASE"/>
    <property type="match status" value="1"/>
</dbReference>
<dbReference type="SUPFAM" id="SSF51905">
    <property type="entry name" value="FAD/NAD(P)-binding domain"/>
    <property type="match status" value="1"/>
</dbReference>
<dbReference type="AlphaFoldDB" id="A0A3N7HN11"/>
<comment type="caution">
    <text evidence="4">The sequence shown here is derived from an EMBL/GenBank/DDBJ whole genome shotgun (WGS) entry which is preliminary data.</text>
</comment>
<dbReference type="Gene3D" id="3.30.9.10">
    <property type="entry name" value="D-Amino Acid Oxidase, subunit A, domain 2"/>
    <property type="match status" value="2"/>
</dbReference>
<comment type="similarity">
    <text evidence="1">Belongs to the DadA oxidoreductase family.</text>
</comment>
<evidence type="ECO:0000313" key="5">
    <source>
        <dbReference type="Proteomes" id="UP000267464"/>
    </source>
</evidence>
<evidence type="ECO:0000256" key="1">
    <source>
        <dbReference type="ARBA" id="ARBA00009410"/>
    </source>
</evidence>
<dbReference type="EMBL" id="QUSW01000004">
    <property type="protein sequence ID" value="RQP23578.1"/>
    <property type="molecule type" value="Genomic_DNA"/>
</dbReference>
<reference evidence="4 5" key="2">
    <citation type="submission" date="2018-12" db="EMBL/GenBank/DDBJ databases">
        <title>Rhizobacter gummiphilus sp. nov., a rubber-degrading bacterium isolated from the soil of a botanical garden in Japan.</title>
        <authorList>
            <person name="Shunsuke S.S."/>
        </authorList>
    </citation>
    <scope>NUCLEOTIDE SEQUENCE [LARGE SCALE GENOMIC DNA]</scope>
    <source>
        <strain evidence="4 5">S-16</strain>
    </source>
</reference>
<dbReference type="GO" id="GO:0055130">
    <property type="term" value="P:D-alanine catabolic process"/>
    <property type="evidence" value="ECO:0007669"/>
    <property type="project" value="TreeGrafter"/>
</dbReference>